<dbReference type="SUPFAM" id="SSF64005">
    <property type="entry name" value="Undecaprenyl diphosphate synthase"/>
    <property type="match status" value="1"/>
</dbReference>
<keyword evidence="2" id="KW-0479">Metal-binding</keyword>
<reference evidence="3 4" key="1">
    <citation type="submission" date="2019-06" db="EMBL/GenBank/DDBJ databases">
        <title>Lysobacter alkalisoli sp. nov. isolated from saline soil.</title>
        <authorList>
            <person name="Sun J.-Q."/>
            <person name="Xu L."/>
        </authorList>
    </citation>
    <scope>NUCLEOTIDE SEQUENCE [LARGE SCALE GENOMIC DNA]</scope>
    <source>
        <strain evidence="3 4">JCM 31130</strain>
    </source>
</reference>
<name>A0A508AMT2_9GAMM</name>
<comment type="caution">
    <text evidence="3">The sequence shown here is derived from an EMBL/GenBank/DDBJ whole genome shotgun (WGS) entry which is preliminary data.</text>
</comment>
<comment type="subunit">
    <text evidence="2">Homodimer.</text>
</comment>
<dbReference type="NCBIfam" id="TIGR00055">
    <property type="entry name" value="uppS"/>
    <property type="match status" value="1"/>
</dbReference>
<comment type="similarity">
    <text evidence="2">Belongs to the UPP synthase family.</text>
</comment>
<evidence type="ECO:0000256" key="1">
    <source>
        <dbReference type="ARBA" id="ARBA00022679"/>
    </source>
</evidence>
<protein>
    <recommendedName>
        <fullName evidence="2">Ditrans,polycis-undecaprenyl-diphosphate synthase ((2E,6E)-farnesyl-diphosphate specific)</fullName>
        <ecNumber evidence="2">2.5.1.31</ecNumber>
    </recommendedName>
    <alternativeName>
        <fullName evidence="2">Ditrans,polycis-undecaprenylcistransferase</fullName>
    </alternativeName>
    <alternativeName>
        <fullName evidence="2">Undecaprenyl diphosphate synthase</fullName>
        <shortName evidence="2">UDS</shortName>
    </alternativeName>
    <alternativeName>
        <fullName evidence="2">Undecaprenyl pyrophosphate synthase</fullName>
        <shortName evidence="2">UPP synthase</shortName>
    </alternativeName>
</protein>
<keyword evidence="2" id="KW-0460">Magnesium</keyword>
<feature type="binding site" evidence="2">
    <location>
        <position position="39"/>
    </location>
    <ligand>
        <name>substrate</name>
    </ligand>
</feature>
<dbReference type="EC" id="2.5.1.31" evidence="2"/>
<feature type="binding site" evidence="2">
    <location>
        <position position="209"/>
    </location>
    <ligand>
        <name>Mg(2+)</name>
        <dbReference type="ChEBI" id="CHEBI:18420"/>
    </ligand>
</feature>
<dbReference type="InterPro" id="IPR036424">
    <property type="entry name" value="UPP_synth-like_sf"/>
</dbReference>
<keyword evidence="2" id="KW-0961">Cell wall biogenesis/degradation</keyword>
<comment type="function">
    <text evidence="2">Catalyzes the sequential condensation of isopentenyl diphosphate (IPP) with (2E,6E)-farnesyl diphosphate (E,E-FPP) to yield (2Z,6Z,10Z,14Z,18Z,22Z,26Z,30Z,34E,38E)-undecaprenyl diphosphate (di-trans,octa-cis-UPP). UPP is the precursor of glycosyl carrier lipid in the biosynthesis of bacterial cell wall polysaccharide components such as peptidoglycan and lipopolysaccharide.</text>
</comment>
<organism evidence="3 4">
    <name type="scientific">Marilutibacter aestuarii</name>
    <dbReference type="NCBI Taxonomy" id="1706195"/>
    <lineage>
        <taxon>Bacteria</taxon>
        <taxon>Pseudomonadati</taxon>
        <taxon>Pseudomonadota</taxon>
        <taxon>Gammaproteobacteria</taxon>
        <taxon>Lysobacterales</taxon>
        <taxon>Lysobacteraceae</taxon>
        <taxon>Marilutibacter</taxon>
    </lineage>
</organism>
<feature type="binding site" evidence="2">
    <location>
        <begin position="196"/>
        <end position="198"/>
    </location>
    <ligand>
        <name>substrate</name>
    </ligand>
</feature>
<dbReference type="CDD" id="cd00475">
    <property type="entry name" value="Cis_IPPS"/>
    <property type="match status" value="1"/>
</dbReference>
<dbReference type="Gene3D" id="3.40.1180.10">
    <property type="entry name" value="Decaprenyl diphosphate synthase-like"/>
    <property type="match status" value="1"/>
</dbReference>
<feature type="binding site" evidence="2">
    <location>
        <position position="73"/>
    </location>
    <ligand>
        <name>substrate</name>
    </ligand>
</feature>
<feature type="binding site" evidence="2">
    <location>
        <position position="27"/>
    </location>
    <ligand>
        <name>substrate</name>
    </ligand>
</feature>
<feature type="active site" evidence="2">
    <location>
        <position position="22"/>
    </location>
</feature>
<feature type="binding site" evidence="2">
    <location>
        <begin position="67"/>
        <end position="69"/>
    </location>
    <ligand>
        <name>substrate</name>
    </ligand>
</feature>
<dbReference type="GO" id="GO:0016094">
    <property type="term" value="P:polyprenol biosynthetic process"/>
    <property type="evidence" value="ECO:0007669"/>
    <property type="project" value="TreeGrafter"/>
</dbReference>
<dbReference type="PANTHER" id="PTHR10291:SF0">
    <property type="entry name" value="DEHYDRODOLICHYL DIPHOSPHATE SYNTHASE 2"/>
    <property type="match status" value="1"/>
</dbReference>
<keyword evidence="2" id="KW-0133">Cell shape</keyword>
<dbReference type="AlphaFoldDB" id="A0A508AMT2"/>
<keyword evidence="1 2" id="KW-0808">Transferase</keyword>
<evidence type="ECO:0000313" key="3">
    <source>
        <dbReference type="EMBL" id="TQD51099.1"/>
    </source>
</evidence>
<dbReference type="HAMAP" id="MF_01139">
    <property type="entry name" value="ISPT"/>
    <property type="match status" value="1"/>
</dbReference>
<dbReference type="FunFam" id="3.40.1180.10:FF:000001">
    <property type="entry name" value="(2E,6E)-farnesyl-diphosphate-specific ditrans,polycis-undecaprenyl-diphosphate synthase"/>
    <property type="match status" value="1"/>
</dbReference>
<dbReference type="GO" id="GO:0000287">
    <property type="term" value="F:magnesium ion binding"/>
    <property type="evidence" value="ECO:0007669"/>
    <property type="project" value="UniProtKB-UniRule"/>
</dbReference>
<feature type="binding site" evidence="2">
    <location>
        <position position="71"/>
    </location>
    <ligand>
        <name>substrate</name>
    </ligand>
</feature>
<keyword evidence="2" id="KW-0573">Peptidoglycan synthesis</keyword>
<feature type="binding site" evidence="2">
    <location>
        <begin position="23"/>
        <end position="26"/>
    </location>
    <ligand>
        <name>substrate</name>
    </ligand>
</feature>
<dbReference type="PANTHER" id="PTHR10291">
    <property type="entry name" value="DEHYDRODOLICHYL DIPHOSPHATE SYNTHASE FAMILY MEMBER"/>
    <property type="match status" value="1"/>
</dbReference>
<dbReference type="Proteomes" id="UP000318212">
    <property type="component" value="Unassembled WGS sequence"/>
</dbReference>
<dbReference type="GO" id="GO:0071555">
    <property type="term" value="P:cell wall organization"/>
    <property type="evidence" value="ECO:0007669"/>
    <property type="project" value="UniProtKB-KW"/>
</dbReference>
<gene>
    <name evidence="2 3" type="primary">uppS</name>
    <name evidence="3" type="ORF">FKV25_02230</name>
</gene>
<feature type="binding site" evidence="2">
    <location>
        <position position="35"/>
    </location>
    <ligand>
        <name>substrate</name>
    </ligand>
</feature>
<keyword evidence="4" id="KW-1185">Reference proteome</keyword>
<dbReference type="GO" id="GO:0008360">
    <property type="term" value="P:regulation of cell shape"/>
    <property type="evidence" value="ECO:0007669"/>
    <property type="project" value="UniProtKB-KW"/>
</dbReference>
<feature type="active site" description="Proton acceptor" evidence="2">
    <location>
        <position position="70"/>
    </location>
</feature>
<comment type="catalytic activity">
    <reaction evidence="2">
        <text>8 isopentenyl diphosphate + (2E,6E)-farnesyl diphosphate = di-trans,octa-cis-undecaprenyl diphosphate + 8 diphosphate</text>
        <dbReference type="Rhea" id="RHEA:27551"/>
        <dbReference type="ChEBI" id="CHEBI:33019"/>
        <dbReference type="ChEBI" id="CHEBI:58405"/>
        <dbReference type="ChEBI" id="CHEBI:128769"/>
        <dbReference type="ChEBI" id="CHEBI:175763"/>
        <dbReference type="EC" id="2.5.1.31"/>
    </reaction>
</comment>
<comment type="cofactor">
    <cofactor evidence="2">
        <name>Mg(2+)</name>
        <dbReference type="ChEBI" id="CHEBI:18420"/>
    </cofactor>
    <text evidence="2">Binds 2 magnesium ions per subunit.</text>
</comment>
<proteinExistence type="inferred from homology"/>
<feature type="binding site" evidence="2">
    <location>
        <position position="190"/>
    </location>
    <ligand>
        <name>substrate</name>
    </ligand>
</feature>
<dbReference type="PROSITE" id="PS01066">
    <property type="entry name" value="UPP_SYNTHASE"/>
    <property type="match status" value="1"/>
</dbReference>
<dbReference type="InterPro" id="IPR001441">
    <property type="entry name" value="UPP_synth-like"/>
</dbReference>
<feature type="binding site" evidence="2">
    <location>
        <position position="22"/>
    </location>
    <ligand>
        <name>Mg(2+)</name>
        <dbReference type="ChEBI" id="CHEBI:18420"/>
    </ligand>
</feature>
<dbReference type="RefSeq" id="WP_141517167.1">
    <property type="nucleotide sequence ID" value="NZ_VICE01000017.1"/>
</dbReference>
<evidence type="ECO:0000313" key="4">
    <source>
        <dbReference type="Proteomes" id="UP000318212"/>
    </source>
</evidence>
<dbReference type="Pfam" id="PF01255">
    <property type="entry name" value="Prenyltransf"/>
    <property type="match status" value="1"/>
</dbReference>
<dbReference type="InterPro" id="IPR018520">
    <property type="entry name" value="UPP_synth-like_CS"/>
</dbReference>
<accession>A0A508AMT2</accession>
<evidence type="ECO:0000256" key="2">
    <source>
        <dbReference type="HAMAP-Rule" id="MF_01139"/>
    </source>
</evidence>
<dbReference type="OrthoDB" id="4191603at2"/>
<dbReference type="GO" id="GO:0005829">
    <property type="term" value="C:cytosol"/>
    <property type="evidence" value="ECO:0007669"/>
    <property type="project" value="TreeGrafter"/>
</dbReference>
<dbReference type="GO" id="GO:0009252">
    <property type="term" value="P:peptidoglycan biosynthetic process"/>
    <property type="evidence" value="ECO:0007669"/>
    <property type="project" value="UniProtKB-UniRule"/>
</dbReference>
<dbReference type="GO" id="GO:0008834">
    <property type="term" value="F:ditrans,polycis-undecaprenyl-diphosphate synthase [(2E,6E)-farnesyl-diphosphate specific] activity"/>
    <property type="evidence" value="ECO:0007669"/>
    <property type="project" value="UniProtKB-UniRule"/>
</dbReference>
<dbReference type="EMBL" id="VICE01000017">
    <property type="protein sequence ID" value="TQD51099.1"/>
    <property type="molecule type" value="Genomic_DNA"/>
</dbReference>
<sequence length="255" mass="28480">MSPEPANGPGTGIPRHLAVIMDGNGRWAERRRRPRMIGHRAGARAVNVCIDFCLERGIQALTLFAFSSENWGRPEDEVGALMKLFMNALEREVEELDRRGVRVRFIGERTRFSEAIRQRMDEAEAVTAGNDRLHLSIAASYGGRWDIAQAARALAEDVAAGRLSPDAIDEHALHARTCLAELPPPDLFIRTGGDLRISNFLLWQLAYTELWFTEALWPELDTATLQSALDDYARRQRRFGLTGAQVAAPRTETSA</sequence>